<dbReference type="SMART" id="SM00317">
    <property type="entry name" value="SET"/>
    <property type="match status" value="1"/>
</dbReference>
<dbReference type="InterPro" id="IPR001214">
    <property type="entry name" value="SET_dom"/>
</dbReference>
<dbReference type="InterPro" id="IPR011990">
    <property type="entry name" value="TPR-like_helical_dom_sf"/>
</dbReference>
<dbReference type="InterPro" id="IPR053185">
    <property type="entry name" value="SET_domain_protein"/>
</dbReference>
<gene>
    <name evidence="3" type="ORF">AMON00008_LOCUS60017</name>
</gene>
<sequence length="394" mass="42688">MPSAPARLPVLPPAGLVVELQGLGREDLNGLRGVSLGQTEELRRKCRLGVRLDGGRELSVPAGHATAVAAFEELSGKGVGVVARLPIKAGGLLLRELPVLRGRVGDAPDRQQFRALPLEQQKAVWELCDVYADISGEEKTLEGIMATNALPRAPGSDEGVLCILASRCNHCCAPNAEYLWSEEADCEEIRAVHDISPGEEVCVNYFGDLLRQPRSVRQAHLRDGWRFDCRCPPCLAADPASDERRSRLVRLSEEILTCRERPEEGVRMAEEMLELMQREGISAPRTAAQVCNDGFELAVLMGEQSEVQLWAHMSYEAHRQGWGEDHPMTRRMKHFVQFPPSLAAASGAAAPGAPAPPSVRERTAATRTPRPAAPPPAETAAASAGAAPWLASMD</sequence>
<dbReference type="PANTHER" id="PTHR47332:SF4">
    <property type="entry name" value="SET DOMAIN-CONTAINING PROTEIN 5"/>
    <property type="match status" value="1"/>
</dbReference>
<name>A0A7S4VRJ9_9DINO</name>
<dbReference type="CDD" id="cd20071">
    <property type="entry name" value="SET_SMYD"/>
    <property type="match status" value="1"/>
</dbReference>
<evidence type="ECO:0000256" key="1">
    <source>
        <dbReference type="SAM" id="MobiDB-lite"/>
    </source>
</evidence>
<evidence type="ECO:0000313" key="3">
    <source>
        <dbReference type="EMBL" id="CAE4661311.1"/>
    </source>
</evidence>
<reference evidence="3" key="1">
    <citation type="submission" date="2021-01" db="EMBL/GenBank/DDBJ databases">
        <authorList>
            <person name="Corre E."/>
            <person name="Pelletier E."/>
            <person name="Niang G."/>
            <person name="Scheremetjew M."/>
            <person name="Finn R."/>
            <person name="Kale V."/>
            <person name="Holt S."/>
            <person name="Cochrane G."/>
            <person name="Meng A."/>
            <person name="Brown T."/>
            <person name="Cohen L."/>
        </authorList>
    </citation>
    <scope>NUCLEOTIDE SEQUENCE</scope>
    <source>
        <strain evidence="3">CCMP3105</strain>
    </source>
</reference>
<dbReference type="InterPro" id="IPR046341">
    <property type="entry name" value="SET_dom_sf"/>
</dbReference>
<proteinExistence type="predicted"/>
<accession>A0A7S4VRJ9</accession>
<dbReference type="SUPFAM" id="SSF82199">
    <property type="entry name" value="SET domain"/>
    <property type="match status" value="1"/>
</dbReference>
<feature type="region of interest" description="Disordered" evidence="1">
    <location>
        <begin position="345"/>
        <end position="394"/>
    </location>
</feature>
<dbReference type="AlphaFoldDB" id="A0A7S4VRJ9"/>
<feature type="compositionally biased region" description="Low complexity" evidence="1">
    <location>
        <begin position="378"/>
        <end position="388"/>
    </location>
</feature>
<dbReference type="Gene3D" id="1.25.40.10">
    <property type="entry name" value="Tetratricopeptide repeat domain"/>
    <property type="match status" value="1"/>
</dbReference>
<protein>
    <recommendedName>
        <fullName evidence="2">SET domain-containing protein</fullName>
    </recommendedName>
</protein>
<dbReference type="Gene3D" id="2.170.270.10">
    <property type="entry name" value="SET domain"/>
    <property type="match status" value="1"/>
</dbReference>
<organism evidence="3">
    <name type="scientific">Alexandrium monilatum</name>
    <dbReference type="NCBI Taxonomy" id="311494"/>
    <lineage>
        <taxon>Eukaryota</taxon>
        <taxon>Sar</taxon>
        <taxon>Alveolata</taxon>
        <taxon>Dinophyceae</taxon>
        <taxon>Gonyaulacales</taxon>
        <taxon>Pyrocystaceae</taxon>
        <taxon>Alexandrium</taxon>
    </lineage>
</organism>
<dbReference type="PANTHER" id="PTHR47332">
    <property type="entry name" value="SET DOMAIN-CONTAINING PROTEIN 5"/>
    <property type="match status" value="1"/>
</dbReference>
<dbReference type="Pfam" id="PF00856">
    <property type="entry name" value="SET"/>
    <property type="match status" value="1"/>
</dbReference>
<feature type="domain" description="SET" evidence="2">
    <location>
        <begin position="64"/>
        <end position="206"/>
    </location>
</feature>
<dbReference type="PROSITE" id="PS50280">
    <property type="entry name" value="SET"/>
    <property type="match status" value="1"/>
</dbReference>
<evidence type="ECO:0000259" key="2">
    <source>
        <dbReference type="PROSITE" id="PS50280"/>
    </source>
</evidence>
<dbReference type="EMBL" id="HBNR01083817">
    <property type="protein sequence ID" value="CAE4661311.1"/>
    <property type="molecule type" value="Transcribed_RNA"/>
</dbReference>